<proteinExistence type="predicted"/>
<gene>
    <name evidence="1" type="primary">ESC4</name>
    <name evidence="1" type="ORF">LOY88_000467</name>
</gene>
<dbReference type="EMBL" id="JALBCA010000005">
    <property type="protein sequence ID" value="KAI2392671.1"/>
    <property type="molecule type" value="Genomic_DNA"/>
</dbReference>
<accession>A0ACB8V6L6</accession>
<evidence type="ECO:0000313" key="1">
    <source>
        <dbReference type="EMBL" id="KAI2392671.1"/>
    </source>
</evidence>
<protein>
    <submittedName>
        <fullName evidence="1">Regulator of Ty1 Transposition</fullName>
    </submittedName>
</protein>
<name>A0ACB8V6L6_9EURO</name>
<reference evidence="1" key="1">
    <citation type="journal article" date="2022" name="bioRxiv">
        <title>Population genetic analysis of Ophidiomyces ophidiicola, the causative agent of snake fungal disease, indicates recent introductions to the USA.</title>
        <authorList>
            <person name="Ladner J.T."/>
            <person name="Palmer J.M."/>
            <person name="Ettinger C.L."/>
            <person name="Stajich J.E."/>
            <person name="Farrell T.M."/>
            <person name="Glorioso B.M."/>
            <person name="Lawson B."/>
            <person name="Price S.J."/>
            <person name="Stengle A.G."/>
            <person name="Grear D.A."/>
            <person name="Lorch J.M."/>
        </authorList>
    </citation>
    <scope>NUCLEOTIDE SEQUENCE</scope>
    <source>
        <strain evidence="1">NWHC 24266-5</strain>
    </source>
</reference>
<comment type="caution">
    <text evidence="1">The sequence shown here is derived from an EMBL/GenBank/DDBJ whole genome shotgun (WGS) entry which is preliminary data.</text>
</comment>
<organism evidence="1">
    <name type="scientific">Ophidiomyces ophidiicola</name>
    <dbReference type="NCBI Taxonomy" id="1387563"/>
    <lineage>
        <taxon>Eukaryota</taxon>
        <taxon>Fungi</taxon>
        <taxon>Dikarya</taxon>
        <taxon>Ascomycota</taxon>
        <taxon>Pezizomycotina</taxon>
        <taxon>Eurotiomycetes</taxon>
        <taxon>Eurotiomycetidae</taxon>
        <taxon>Onygenales</taxon>
        <taxon>Onygenaceae</taxon>
        <taxon>Ophidiomyces</taxon>
    </lineage>
</organism>
<sequence length="852" mass="96289">MADGPSSREGGLFSQTRVCIIHSHELDKHFASQLSSSIEEHGGESVIHRSPAPLPPCNEFTHVISSTIDFPGHEALCDLLIPVVKPQWVQASIAKRKLANPRQYNPDPRLFLNDVVVNCCDIPEGDKDAIIGGVLAMGGLYTPRISSSTTHVVALSVDEEKCRATCAKLKNLKIVLPHWFDDCLKLGKRIDEGPYMLPHPEILQPYYDAPVKMTANPEIIGASTPQPKDLYSLNNAREDLNVFDGKTLMISEDLMIGERMLQCLETVITDGGGKTTYDVNRTDIYICRYREGDDYRTASRLGKDVGNLSWLYHLIVHNTWISPLRRLLHYPLSREGIPGFKDFKISLSNYAGEARIYLENLVQAAGGEATKTLKQENTHLITAHSNSEKCTAAREWNLHIVNHLWLEESYAKWQLKPVSDPRYTHFPQRTNLGEIVGQTRIDKFAIEEHFFPPEYNTAPEGIEPSTAMKQKDSNIPPTSSAVDTSTEEWKKSKFKKPTPVPKTNAPRSTKEPQSTTKDCASTQTPVMSRFHREGKENDTPSTTGSRKSKDLATARLHQIAPDISLYEKEKRRAGGVVYGGRRKSDDQVAVSRKRSVEPEETTDPDMKKQKKGRPATTMYLIITGYTPWVGESRREDSDRRRLRDLGIMVVQDASKCTHLAAPSILRTHKFVNALAYAPKILNCEFVTDCLKQEKLLDPAKYLLRDKKSEKKFNICLEKARNRAEKNKNTLLQGRTIFCVETIHGGFDVFKSIIETNGGQCALYRGRPLMISNRRSGNEDEGDNSKDEVYLISGTDKAHQKLWPKFRTMAENAKKTPRIMRSDWLLELAMAQEWRWKPELELKENDIKTDGDC</sequence>